<dbReference type="Proteomes" id="UP000712600">
    <property type="component" value="Unassembled WGS sequence"/>
</dbReference>
<evidence type="ECO:0000313" key="1">
    <source>
        <dbReference type="EMBL" id="KAF3526873.1"/>
    </source>
</evidence>
<proteinExistence type="predicted"/>
<dbReference type="AlphaFoldDB" id="A0A8S9PSN4"/>
<gene>
    <name evidence="1" type="ORF">F2Q69_00047394</name>
</gene>
<comment type="caution">
    <text evidence="1">The sequence shown here is derived from an EMBL/GenBank/DDBJ whole genome shotgun (WGS) entry which is preliminary data.</text>
</comment>
<accession>A0A8S9PSN4</accession>
<name>A0A8S9PSN4_BRACR</name>
<reference evidence="1" key="1">
    <citation type="submission" date="2019-12" db="EMBL/GenBank/DDBJ databases">
        <title>Genome sequencing and annotation of Brassica cretica.</title>
        <authorList>
            <person name="Studholme D.J."/>
            <person name="Sarris P."/>
        </authorList>
    </citation>
    <scope>NUCLEOTIDE SEQUENCE</scope>
    <source>
        <strain evidence="1">PFS-109/04</strain>
        <tissue evidence="1">Leaf</tissue>
    </source>
</reference>
<protein>
    <submittedName>
        <fullName evidence="1">Uncharacterized protein</fullName>
    </submittedName>
</protein>
<sequence length="167" mass="19192">MEVRASRSKRRILDESYLFLSSLRSEWKQAKKSHTCFRRKISTETPIETKRKAFRSGFKREPKGGTFWGLTGRYVASEGLTGRYVASEGLTGRSEWKQAKKSPTCFRRRYVVSEGLAGRYVASGSKSRRVLLVFVVKSQRKLRLGRNKKLFDEDSNENAKEDLSDAL</sequence>
<organism evidence="1 2">
    <name type="scientific">Brassica cretica</name>
    <name type="common">Mustard</name>
    <dbReference type="NCBI Taxonomy" id="69181"/>
    <lineage>
        <taxon>Eukaryota</taxon>
        <taxon>Viridiplantae</taxon>
        <taxon>Streptophyta</taxon>
        <taxon>Embryophyta</taxon>
        <taxon>Tracheophyta</taxon>
        <taxon>Spermatophyta</taxon>
        <taxon>Magnoliopsida</taxon>
        <taxon>eudicotyledons</taxon>
        <taxon>Gunneridae</taxon>
        <taxon>Pentapetalae</taxon>
        <taxon>rosids</taxon>
        <taxon>malvids</taxon>
        <taxon>Brassicales</taxon>
        <taxon>Brassicaceae</taxon>
        <taxon>Brassiceae</taxon>
        <taxon>Brassica</taxon>
    </lineage>
</organism>
<dbReference type="EMBL" id="QGKX02001347">
    <property type="protein sequence ID" value="KAF3526873.1"/>
    <property type="molecule type" value="Genomic_DNA"/>
</dbReference>
<evidence type="ECO:0000313" key="2">
    <source>
        <dbReference type="Proteomes" id="UP000712600"/>
    </source>
</evidence>